<dbReference type="STRING" id="929713.NIASO_10470"/>
<evidence type="ECO:0000313" key="1">
    <source>
        <dbReference type="EMBL" id="AHF17589.1"/>
    </source>
</evidence>
<dbReference type="HOGENOM" id="CLU_3063933_0_0_10"/>
<dbReference type="Proteomes" id="UP000003586">
    <property type="component" value="Chromosome"/>
</dbReference>
<name>W0F803_9BACT</name>
<dbReference type="KEGG" id="nso:NIASO_10470"/>
<evidence type="ECO:0000313" key="2">
    <source>
        <dbReference type="Proteomes" id="UP000003586"/>
    </source>
</evidence>
<organism evidence="1 2">
    <name type="scientific">Niabella soli DSM 19437</name>
    <dbReference type="NCBI Taxonomy" id="929713"/>
    <lineage>
        <taxon>Bacteria</taxon>
        <taxon>Pseudomonadati</taxon>
        <taxon>Bacteroidota</taxon>
        <taxon>Chitinophagia</taxon>
        <taxon>Chitinophagales</taxon>
        <taxon>Chitinophagaceae</taxon>
        <taxon>Niabella</taxon>
    </lineage>
</organism>
<dbReference type="AlphaFoldDB" id="W0F803"/>
<reference evidence="1 2" key="1">
    <citation type="submission" date="2013-12" db="EMBL/GenBank/DDBJ databases">
        <authorList>
            <consortium name="DOE Joint Genome Institute"/>
            <person name="Eisen J."/>
            <person name="Huntemann M."/>
            <person name="Han J."/>
            <person name="Chen A."/>
            <person name="Kyrpides N."/>
            <person name="Mavromatis K."/>
            <person name="Markowitz V."/>
            <person name="Palaniappan K."/>
            <person name="Ivanova N."/>
            <person name="Schaumberg A."/>
            <person name="Pati A."/>
            <person name="Liolios K."/>
            <person name="Nordberg H.P."/>
            <person name="Cantor M.N."/>
            <person name="Hua S.X."/>
            <person name="Woyke T."/>
        </authorList>
    </citation>
    <scope>NUCLEOTIDE SEQUENCE [LARGE SCALE GENOMIC DNA]</scope>
    <source>
        <strain evidence="2">DSM 19437</strain>
    </source>
</reference>
<gene>
    <name evidence="1" type="ORF">NIASO_10470</name>
</gene>
<dbReference type="EMBL" id="CP007035">
    <property type="protein sequence ID" value="AHF17589.1"/>
    <property type="molecule type" value="Genomic_DNA"/>
</dbReference>
<proteinExistence type="predicted"/>
<sequence>MFFWRARREGDENKRLKPKPHLKVPVQAQLFPSRFLQICADFFCVHLRDQRET</sequence>
<keyword evidence="2" id="KW-1185">Reference proteome</keyword>
<protein>
    <submittedName>
        <fullName evidence="1">Uncharacterized protein</fullName>
    </submittedName>
</protein>
<accession>W0F803</accession>